<name>A0A2P6VC85_9CHLO</name>
<dbReference type="EMBL" id="LHPF02000013">
    <property type="protein sequence ID" value="PSC71710.1"/>
    <property type="molecule type" value="Genomic_DNA"/>
</dbReference>
<dbReference type="Proteomes" id="UP000239649">
    <property type="component" value="Unassembled WGS sequence"/>
</dbReference>
<evidence type="ECO:0000313" key="1">
    <source>
        <dbReference type="EMBL" id="PSC71710.1"/>
    </source>
</evidence>
<sequence>MRFPSPSIEAEFAQRLAQRRRGRHRCSRTATALKLVVVLAASLDAPQPAAAALLLALVAVWVAWMPSCPPKRLLYPLELAIDVLQPAFTCSLVHCLYPPAAAAGALRAFATILLGNGVLALAVRSQTSPLPFRWQLPAILATAATLLAHTRTFCGSALLQHGVATLHALLHLLLPIIAPAFIELAPPEGFGVLWARGHDASAGGAALCAAYHVPSVVLGCAALAAHLYAAEAQQRKAFMAESGTAADGRARA</sequence>
<accession>A0A2P6VC85</accession>
<organism evidence="1 2">
    <name type="scientific">Micractinium conductrix</name>
    <dbReference type="NCBI Taxonomy" id="554055"/>
    <lineage>
        <taxon>Eukaryota</taxon>
        <taxon>Viridiplantae</taxon>
        <taxon>Chlorophyta</taxon>
        <taxon>core chlorophytes</taxon>
        <taxon>Trebouxiophyceae</taxon>
        <taxon>Chlorellales</taxon>
        <taxon>Chlorellaceae</taxon>
        <taxon>Chlorella clade</taxon>
        <taxon>Micractinium</taxon>
    </lineage>
</organism>
<gene>
    <name evidence="1" type="ORF">C2E20_4864</name>
</gene>
<keyword evidence="2" id="KW-1185">Reference proteome</keyword>
<proteinExistence type="predicted"/>
<evidence type="ECO:0000313" key="2">
    <source>
        <dbReference type="Proteomes" id="UP000239649"/>
    </source>
</evidence>
<reference evidence="1 2" key="1">
    <citation type="journal article" date="2018" name="Plant J.">
        <title>Genome sequences of Chlorella sorokiniana UTEX 1602 and Micractinium conductrix SAG 241.80: implications to maltose excretion by a green alga.</title>
        <authorList>
            <person name="Arriola M.B."/>
            <person name="Velmurugan N."/>
            <person name="Zhang Y."/>
            <person name="Plunkett M.H."/>
            <person name="Hondzo H."/>
            <person name="Barney B.M."/>
        </authorList>
    </citation>
    <scope>NUCLEOTIDE SEQUENCE [LARGE SCALE GENOMIC DNA]</scope>
    <source>
        <strain evidence="1 2">SAG 241.80</strain>
    </source>
</reference>
<protein>
    <submittedName>
        <fullName evidence="1">Thiol disulfide reductase thioredoxin</fullName>
    </submittedName>
</protein>
<comment type="caution">
    <text evidence="1">The sequence shown here is derived from an EMBL/GenBank/DDBJ whole genome shotgun (WGS) entry which is preliminary data.</text>
</comment>
<dbReference type="AlphaFoldDB" id="A0A2P6VC85"/>